<accession>A0A9P5WYB6</accession>
<comment type="caution">
    <text evidence="1">The sequence shown here is derived from an EMBL/GenBank/DDBJ whole genome shotgun (WGS) entry which is preliminary data.</text>
</comment>
<dbReference type="AlphaFoldDB" id="A0A9P5WYB6"/>
<keyword evidence="2" id="KW-1185">Reference proteome</keyword>
<dbReference type="Proteomes" id="UP000807342">
    <property type="component" value="Unassembled WGS sequence"/>
</dbReference>
<gene>
    <name evidence="1" type="ORF">P691DRAFT_622651</name>
</gene>
<name>A0A9P5WYB6_9AGAR</name>
<protein>
    <submittedName>
        <fullName evidence="1">Uncharacterized protein</fullName>
    </submittedName>
</protein>
<dbReference type="Gene3D" id="3.30.70.270">
    <property type="match status" value="1"/>
</dbReference>
<sequence length="124" mass="14053">DDYFSPVKIPVVEHVPWTQKSLLIPSGIHKKVIILIKQKVASCVYKPSYSSYHHQWFTVAKKNSSVHIVHNLTSLNAVTICNLQTPPLVHLYAEQCTAQGIYLALNLFVGYNHQSTHPDSREMT</sequence>
<organism evidence="1 2">
    <name type="scientific">Macrolepiota fuliginosa MF-IS2</name>
    <dbReference type="NCBI Taxonomy" id="1400762"/>
    <lineage>
        <taxon>Eukaryota</taxon>
        <taxon>Fungi</taxon>
        <taxon>Dikarya</taxon>
        <taxon>Basidiomycota</taxon>
        <taxon>Agaricomycotina</taxon>
        <taxon>Agaricomycetes</taxon>
        <taxon>Agaricomycetidae</taxon>
        <taxon>Agaricales</taxon>
        <taxon>Agaricineae</taxon>
        <taxon>Agaricaceae</taxon>
        <taxon>Macrolepiota</taxon>
    </lineage>
</organism>
<evidence type="ECO:0000313" key="2">
    <source>
        <dbReference type="Proteomes" id="UP000807342"/>
    </source>
</evidence>
<evidence type="ECO:0000313" key="1">
    <source>
        <dbReference type="EMBL" id="KAF9440126.1"/>
    </source>
</evidence>
<dbReference type="EMBL" id="MU152829">
    <property type="protein sequence ID" value="KAF9440126.1"/>
    <property type="molecule type" value="Genomic_DNA"/>
</dbReference>
<reference evidence="1" key="1">
    <citation type="submission" date="2020-11" db="EMBL/GenBank/DDBJ databases">
        <authorList>
            <consortium name="DOE Joint Genome Institute"/>
            <person name="Ahrendt S."/>
            <person name="Riley R."/>
            <person name="Andreopoulos W."/>
            <person name="Labutti K."/>
            <person name="Pangilinan J."/>
            <person name="Ruiz-Duenas F.J."/>
            <person name="Barrasa J.M."/>
            <person name="Sanchez-Garcia M."/>
            <person name="Camarero S."/>
            <person name="Miyauchi S."/>
            <person name="Serrano A."/>
            <person name="Linde D."/>
            <person name="Babiker R."/>
            <person name="Drula E."/>
            <person name="Ayuso-Fernandez I."/>
            <person name="Pacheco R."/>
            <person name="Padilla G."/>
            <person name="Ferreira P."/>
            <person name="Barriuso J."/>
            <person name="Kellner H."/>
            <person name="Castanera R."/>
            <person name="Alfaro M."/>
            <person name="Ramirez L."/>
            <person name="Pisabarro A.G."/>
            <person name="Kuo A."/>
            <person name="Tritt A."/>
            <person name="Lipzen A."/>
            <person name="He G."/>
            <person name="Yan M."/>
            <person name="Ng V."/>
            <person name="Cullen D."/>
            <person name="Martin F."/>
            <person name="Rosso M.-N."/>
            <person name="Henrissat B."/>
            <person name="Hibbett D."/>
            <person name="Martinez A.T."/>
            <person name="Grigoriev I.V."/>
        </authorList>
    </citation>
    <scope>NUCLEOTIDE SEQUENCE</scope>
    <source>
        <strain evidence="1">MF-IS2</strain>
    </source>
</reference>
<proteinExistence type="predicted"/>
<dbReference type="InterPro" id="IPR043128">
    <property type="entry name" value="Rev_trsase/Diguanyl_cyclase"/>
</dbReference>
<feature type="non-terminal residue" evidence="1">
    <location>
        <position position="1"/>
    </location>
</feature>
<feature type="non-terminal residue" evidence="1">
    <location>
        <position position="124"/>
    </location>
</feature>
<dbReference type="SUPFAM" id="SSF56672">
    <property type="entry name" value="DNA/RNA polymerases"/>
    <property type="match status" value="1"/>
</dbReference>
<dbReference type="Gene3D" id="3.10.10.10">
    <property type="entry name" value="HIV Type 1 Reverse Transcriptase, subunit A, domain 1"/>
    <property type="match status" value="1"/>
</dbReference>
<dbReference type="OrthoDB" id="5599163at2759"/>
<dbReference type="InterPro" id="IPR043502">
    <property type="entry name" value="DNA/RNA_pol_sf"/>
</dbReference>